<evidence type="ECO:0000256" key="3">
    <source>
        <dbReference type="ARBA" id="ARBA00022448"/>
    </source>
</evidence>
<feature type="transmembrane region" description="Helical" evidence="8">
    <location>
        <begin position="37"/>
        <end position="54"/>
    </location>
</feature>
<sequence length="305" mass="31919">MMIANALGPVFLLIVIGAFLNRINLPGTDYWPGIERLTYYVLFPALLIHRLALAEFSLGSLGALSAVVMVSLLLVTGLMALLYRFLRFNGASMTSLYQGAIRFNTYIGLAVASALFGEAGVAQAALALGIMIPLVNVGCVLIFAWWVGEEGVNGRAVFIGLITNPLILACAIGLLLNATLIGLPGWSAPTLQLLGSAALPLGLLAVGSALNVKALGHDWGPVLMSSTLKFLVMPATLWAVAVMVGLSTLQQQILVLIGCLPTASSAYILARQLGGDASLMATLITAQTLLAFAVLPLWMMVVVGG</sequence>
<keyword evidence="3" id="KW-0813">Transport</keyword>
<keyword evidence="4" id="KW-1003">Cell membrane</keyword>
<keyword evidence="5 8" id="KW-0812">Transmembrane</keyword>
<feature type="transmembrane region" description="Helical" evidence="8">
    <location>
        <begin position="158"/>
        <end position="181"/>
    </location>
</feature>
<feature type="transmembrane region" description="Helical" evidence="8">
    <location>
        <begin position="95"/>
        <end position="116"/>
    </location>
</feature>
<feature type="transmembrane region" description="Helical" evidence="8">
    <location>
        <begin position="6"/>
        <end position="25"/>
    </location>
</feature>
<feature type="transmembrane region" description="Helical" evidence="8">
    <location>
        <begin position="253"/>
        <end position="270"/>
    </location>
</feature>
<dbReference type="PANTHER" id="PTHR36838">
    <property type="entry name" value="AUXIN EFFLUX CARRIER FAMILY PROTEIN"/>
    <property type="match status" value="1"/>
</dbReference>
<evidence type="ECO:0000256" key="2">
    <source>
        <dbReference type="ARBA" id="ARBA00010145"/>
    </source>
</evidence>
<name>A0A918K0D2_9GAMM</name>
<feature type="transmembrane region" description="Helical" evidence="8">
    <location>
        <begin position="193"/>
        <end position="216"/>
    </location>
</feature>
<feature type="transmembrane region" description="Helical" evidence="8">
    <location>
        <begin position="122"/>
        <end position="146"/>
    </location>
</feature>
<feature type="transmembrane region" description="Helical" evidence="8">
    <location>
        <begin position="277"/>
        <end position="299"/>
    </location>
</feature>
<evidence type="ECO:0000313" key="10">
    <source>
        <dbReference type="Proteomes" id="UP000626148"/>
    </source>
</evidence>
<evidence type="ECO:0000256" key="8">
    <source>
        <dbReference type="SAM" id="Phobius"/>
    </source>
</evidence>
<feature type="transmembrane region" description="Helical" evidence="8">
    <location>
        <begin position="60"/>
        <end position="83"/>
    </location>
</feature>
<dbReference type="InterPro" id="IPR004776">
    <property type="entry name" value="Mem_transp_PIN-like"/>
</dbReference>
<comment type="similarity">
    <text evidence="2">Belongs to the auxin efflux carrier (TC 2.A.69) family.</text>
</comment>
<reference evidence="9" key="1">
    <citation type="journal article" date="2014" name="Int. J. Syst. Evol. Microbiol.">
        <title>Complete genome sequence of Corynebacterium casei LMG S-19264T (=DSM 44701T), isolated from a smear-ripened cheese.</title>
        <authorList>
            <consortium name="US DOE Joint Genome Institute (JGI-PGF)"/>
            <person name="Walter F."/>
            <person name="Albersmeier A."/>
            <person name="Kalinowski J."/>
            <person name="Ruckert C."/>
        </authorList>
    </citation>
    <scope>NUCLEOTIDE SEQUENCE</scope>
    <source>
        <strain evidence="9">KCTC 22169</strain>
    </source>
</reference>
<dbReference type="InterPro" id="IPR038770">
    <property type="entry name" value="Na+/solute_symporter_sf"/>
</dbReference>
<dbReference type="Proteomes" id="UP000626148">
    <property type="component" value="Unassembled WGS sequence"/>
</dbReference>
<feature type="transmembrane region" description="Helical" evidence="8">
    <location>
        <begin position="228"/>
        <end position="247"/>
    </location>
</feature>
<evidence type="ECO:0008006" key="11">
    <source>
        <dbReference type="Google" id="ProtNLM"/>
    </source>
</evidence>
<dbReference type="PANTHER" id="PTHR36838:SF4">
    <property type="entry name" value="AUXIN EFFLUX CARRIER FAMILY PROTEIN"/>
    <property type="match status" value="1"/>
</dbReference>
<accession>A0A918K0D2</accession>
<dbReference type="GO" id="GO:0055085">
    <property type="term" value="P:transmembrane transport"/>
    <property type="evidence" value="ECO:0007669"/>
    <property type="project" value="InterPro"/>
</dbReference>
<dbReference type="AlphaFoldDB" id="A0A918K0D2"/>
<dbReference type="EMBL" id="BMXR01000001">
    <property type="protein sequence ID" value="GGX38886.1"/>
    <property type="molecule type" value="Genomic_DNA"/>
</dbReference>
<keyword evidence="7 8" id="KW-0472">Membrane</keyword>
<keyword evidence="6 8" id="KW-1133">Transmembrane helix</keyword>
<evidence type="ECO:0000256" key="7">
    <source>
        <dbReference type="ARBA" id="ARBA00023136"/>
    </source>
</evidence>
<evidence type="ECO:0000256" key="4">
    <source>
        <dbReference type="ARBA" id="ARBA00022475"/>
    </source>
</evidence>
<dbReference type="GO" id="GO:0005886">
    <property type="term" value="C:plasma membrane"/>
    <property type="evidence" value="ECO:0007669"/>
    <property type="project" value="UniProtKB-SubCell"/>
</dbReference>
<comment type="caution">
    <text evidence="9">The sequence shown here is derived from an EMBL/GenBank/DDBJ whole genome shotgun (WGS) entry which is preliminary data.</text>
</comment>
<evidence type="ECO:0000256" key="6">
    <source>
        <dbReference type="ARBA" id="ARBA00022989"/>
    </source>
</evidence>
<evidence type="ECO:0000313" key="9">
    <source>
        <dbReference type="EMBL" id="GGX38886.1"/>
    </source>
</evidence>
<dbReference type="Gene3D" id="1.20.1530.20">
    <property type="match status" value="1"/>
</dbReference>
<dbReference type="RefSeq" id="WP_189606577.1">
    <property type="nucleotide sequence ID" value="NZ_BMXR01000001.1"/>
</dbReference>
<reference evidence="9" key="2">
    <citation type="submission" date="2020-09" db="EMBL/GenBank/DDBJ databases">
        <authorList>
            <person name="Sun Q."/>
            <person name="Kim S."/>
        </authorList>
    </citation>
    <scope>NUCLEOTIDE SEQUENCE</scope>
    <source>
        <strain evidence="9">KCTC 22169</strain>
    </source>
</reference>
<evidence type="ECO:0000256" key="5">
    <source>
        <dbReference type="ARBA" id="ARBA00022692"/>
    </source>
</evidence>
<organism evidence="9 10">
    <name type="scientific">Saccharospirillum salsuginis</name>
    <dbReference type="NCBI Taxonomy" id="418750"/>
    <lineage>
        <taxon>Bacteria</taxon>
        <taxon>Pseudomonadati</taxon>
        <taxon>Pseudomonadota</taxon>
        <taxon>Gammaproteobacteria</taxon>
        <taxon>Oceanospirillales</taxon>
        <taxon>Saccharospirillaceae</taxon>
        <taxon>Saccharospirillum</taxon>
    </lineage>
</organism>
<proteinExistence type="inferred from homology"/>
<dbReference type="Pfam" id="PF03547">
    <property type="entry name" value="Mem_trans"/>
    <property type="match status" value="1"/>
</dbReference>
<protein>
    <recommendedName>
        <fullName evidence="11">AEC family transporter</fullName>
    </recommendedName>
</protein>
<comment type="subcellular location">
    <subcellularLocation>
        <location evidence="1">Cell membrane</location>
        <topology evidence="1">Multi-pass membrane protein</topology>
    </subcellularLocation>
</comment>
<keyword evidence="10" id="KW-1185">Reference proteome</keyword>
<evidence type="ECO:0000256" key="1">
    <source>
        <dbReference type="ARBA" id="ARBA00004651"/>
    </source>
</evidence>
<gene>
    <name evidence="9" type="ORF">GCM10007392_01420</name>
</gene>